<feature type="compositionally biased region" description="Pro residues" evidence="1">
    <location>
        <begin position="498"/>
        <end position="507"/>
    </location>
</feature>
<accession>A0AAU7DKN2</accession>
<sequence length="1014" mass="109127">MRKLAILILLAGMTLPAFASKRVTVAQLEQALNAARGRPDAEVAQQISDLELTERLSTEKLSQLRAGLPGDKAYQNLLILVDESAFLDPPASEIPVMAAPNFAEQRRIMGLAVSYIGRTIPQLPNFFATRETKHFEDTPLLQRSTDSIAYQPLHFVRSSSETVLYRDGRETVDAGPVKKAAATAEPGLTTWGIFGPVLGVVLVDAAKSKLVWSHWEKKSGGLEAVFSYEVPREKSHYEVNYCCTPESQAEWNKLIPFRQLSGYHGEITINPEDGTILRLSVEANLTSTDPITRADLVVEYGSVNIGGKSYFCPARSLSMSIAQEVRYSNDVEHQALQFVTRPLKTMLNEVVFEQYHMFRADVRVVPENEADANPSFNATQGTDSPASAIASQPSPTEPVPDKASSATSPISPAPPEVPSAAPVTTPVVPIPAKEDTASVPAPILRTTTRAVVVDVVVTKSNGEPVLGLTKQDFLVMEDGKPQDINFFEKRTNGSQAPSTPPAMPPMPAGAHTNVPPAPESDAVNVLLLDTLNTEPPDQAYVHREVMDFLTHMQPGTRVAIFILGSQLRYIQGFTTDTSALIAALNDKRNGLQVQKNHAARSRSNEADDAGVVAELQVMQASPFAIAALQAAQADSRAFDYAARASMTFKALDYLGHYLAGIPGRKNLIWFASSFPVTIFPTVGQQQTTRQNAAVPGYVEKAKTTADIFTVSRIAVYPIDAEGMMTEHVAVADVSGIGAGGIAGHAGSQNGATSPYMAGAAERADTINAMEQLASSTGGKAFFNTNDLNAAMRHAIDDGANYYTLGYSPTEKMDGNYRQIEVKLAKGKYKLAYRQGYNAEDTPVSQGNLGIDQLAPLLQSGMPGATGVLYGVLLGPSAIQPGPDAKRAGQNEKLSAPYTRFDVDLIIRAQDVRLLSDAQGDRSGRILVGLRAYDLNGNAVNWVGDAENLMIRPDQYSAIQRDGLPAHLEIDLPSNTDLHLVTTIFDTNSGNAGTLEIPVSAATQPTKTPSTSKTN</sequence>
<proteinExistence type="predicted"/>
<evidence type="ECO:0000256" key="1">
    <source>
        <dbReference type="SAM" id="MobiDB-lite"/>
    </source>
</evidence>
<name>A0AAU7DKN2_9BACT</name>
<feature type="chain" id="PRO_5043526238" evidence="2">
    <location>
        <begin position="20"/>
        <end position="1014"/>
    </location>
</feature>
<gene>
    <name evidence="3" type="ORF">P8935_00900</name>
</gene>
<evidence type="ECO:0000313" key="3">
    <source>
        <dbReference type="EMBL" id="XBH17904.1"/>
    </source>
</evidence>
<dbReference type="InterPro" id="IPR017802">
    <property type="entry name" value="VWFA-rel_acidobac-type"/>
</dbReference>
<feature type="region of interest" description="Disordered" evidence="1">
    <location>
        <begin position="490"/>
        <end position="516"/>
    </location>
</feature>
<dbReference type="EMBL" id="CP121196">
    <property type="protein sequence ID" value="XBH17904.1"/>
    <property type="molecule type" value="Genomic_DNA"/>
</dbReference>
<feature type="signal peptide" evidence="2">
    <location>
        <begin position="1"/>
        <end position="19"/>
    </location>
</feature>
<reference evidence="3" key="1">
    <citation type="submission" date="2023-03" db="EMBL/GenBank/DDBJ databases">
        <title>Edaphobacter sp.</title>
        <authorList>
            <person name="Huber K.J."/>
            <person name="Papendorf J."/>
            <person name="Pilke C."/>
            <person name="Bunk B."/>
            <person name="Sproeer C."/>
            <person name="Pester M."/>
        </authorList>
    </citation>
    <scope>NUCLEOTIDE SEQUENCE</scope>
    <source>
        <strain evidence="3">DSM 110680</strain>
    </source>
</reference>
<keyword evidence="2" id="KW-0732">Signal</keyword>
<dbReference type="RefSeq" id="WP_348263129.1">
    <property type="nucleotide sequence ID" value="NZ_CP121196.1"/>
</dbReference>
<feature type="compositionally biased region" description="Low complexity" evidence="1">
    <location>
        <begin position="384"/>
        <end position="394"/>
    </location>
</feature>
<evidence type="ECO:0000256" key="2">
    <source>
        <dbReference type="SAM" id="SignalP"/>
    </source>
</evidence>
<dbReference type="NCBIfam" id="TIGR03436">
    <property type="entry name" value="acidobact_VWFA"/>
    <property type="match status" value="1"/>
</dbReference>
<protein>
    <submittedName>
        <fullName evidence="3">VWA domain-containing protein</fullName>
    </submittedName>
</protein>
<dbReference type="AlphaFoldDB" id="A0AAU7DKN2"/>
<organism evidence="3">
    <name type="scientific">Telmatobacter sp. DSM 110680</name>
    <dbReference type="NCBI Taxonomy" id="3036704"/>
    <lineage>
        <taxon>Bacteria</taxon>
        <taxon>Pseudomonadati</taxon>
        <taxon>Acidobacteriota</taxon>
        <taxon>Terriglobia</taxon>
        <taxon>Terriglobales</taxon>
        <taxon>Acidobacteriaceae</taxon>
        <taxon>Telmatobacter</taxon>
    </lineage>
</organism>
<feature type="region of interest" description="Disordered" evidence="1">
    <location>
        <begin position="371"/>
        <end position="422"/>
    </location>
</feature>
<feature type="compositionally biased region" description="Polar residues" evidence="1">
    <location>
        <begin position="374"/>
        <end position="383"/>
    </location>
</feature>